<proteinExistence type="predicted"/>
<keyword evidence="2" id="KW-1185">Reference proteome</keyword>
<accession>A0ACC6MFI9</accession>
<reference evidence="1 2" key="1">
    <citation type="journal article" date="2021" name="Chemosphere">
        <title>Bioballs carrying a syntrophic Rhodococcus and Mycolicibacterium consortium for simultaneous sorption and biodegradation of fuel oil in contaminated freshwater.</title>
        <authorList>
            <person name="Naloka K."/>
            <person name="Polrit D."/>
            <person name="Muangchinda C."/>
            <person name="Thoetkiattikul H."/>
            <person name="Pinyakong O."/>
        </authorList>
    </citation>
    <scope>NUCLEOTIDE SEQUENCE [LARGE SCALE GENOMIC DNA]</scope>
    <source>
        <strain evidence="1 2">J101</strain>
    </source>
</reference>
<name>A0ACC6MFI9_MYCPF</name>
<evidence type="ECO:0000313" key="2">
    <source>
        <dbReference type="Proteomes" id="UP001289645"/>
    </source>
</evidence>
<comment type="caution">
    <text evidence="1">The sequence shown here is derived from an EMBL/GenBank/DDBJ whole genome shotgun (WGS) entry which is preliminary data.</text>
</comment>
<protein>
    <submittedName>
        <fullName evidence="1">Uncharacterized protein</fullName>
    </submittedName>
</protein>
<organism evidence="1 2">
    <name type="scientific">Mycolicibacterium parafortuitum</name>
    <name type="common">Mycobacterium parafortuitum</name>
    <dbReference type="NCBI Taxonomy" id="39692"/>
    <lineage>
        <taxon>Bacteria</taxon>
        <taxon>Bacillati</taxon>
        <taxon>Actinomycetota</taxon>
        <taxon>Actinomycetes</taxon>
        <taxon>Mycobacteriales</taxon>
        <taxon>Mycobacteriaceae</taxon>
        <taxon>Mycolicibacterium</taxon>
    </lineage>
</organism>
<evidence type="ECO:0000313" key="1">
    <source>
        <dbReference type="EMBL" id="MDZ5085728.1"/>
    </source>
</evidence>
<gene>
    <name evidence="1" type="ORF">OHX15_10050</name>
</gene>
<sequence length="178" mass="18912">MFQAVNDIGSTVPARGGTYWSGEPMHSKGDDDLDEVPEALAVATAAVARNAVHRARTLKNTEYPPCTSLAAKGALMPDNSLDPVDHSRTARQHAGETMKAGVNAPGLIATGVGVVAFFFGLAAFATGEPMFGTIGVVLAVLLIGGGMTWVVMNHRKAHDRQKDWHRDHPEVPYEPPTS</sequence>
<dbReference type="EMBL" id="JAOXLN010000008">
    <property type="protein sequence ID" value="MDZ5085728.1"/>
    <property type="molecule type" value="Genomic_DNA"/>
</dbReference>
<dbReference type="Proteomes" id="UP001289645">
    <property type="component" value="Unassembled WGS sequence"/>
</dbReference>